<dbReference type="AlphaFoldDB" id="A0A1A9I1A8"/>
<protein>
    <submittedName>
        <fullName evidence="2">Uncharacterized protein</fullName>
    </submittedName>
</protein>
<keyword evidence="3" id="KW-1185">Reference proteome</keyword>
<dbReference type="STRING" id="1176587.A8C56_10790"/>
<feature type="transmembrane region" description="Helical" evidence="1">
    <location>
        <begin position="40"/>
        <end position="61"/>
    </location>
</feature>
<dbReference type="RefSeq" id="WP_067755649.1">
    <property type="nucleotide sequence ID" value="NZ_CP015772.1"/>
</dbReference>
<evidence type="ECO:0000313" key="2">
    <source>
        <dbReference type="EMBL" id="ANH81406.1"/>
    </source>
</evidence>
<proteinExistence type="predicted"/>
<dbReference type="KEGG" id="nia:A8C56_10790"/>
<evidence type="ECO:0000256" key="1">
    <source>
        <dbReference type="SAM" id="Phobius"/>
    </source>
</evidence>
<accession>A0A1A9I1A8</accession>
<keyword evidence="1" id="KW-0472">Membrane</keyword>
<dbReference type="EMBL" id="CP015772">
    <property type="protein sequence ID" value="ANH81406.1"/>
    <property type="molecule type" value="Genomic_DNA"/>
</dbReference>
<sequence>MSNSATQEEKQSLYRKLRITVFPVKPGDPSLVRLGKNTGFIVFFVVAALVSVALLVSVILVL</sequence>
<organism evidence="2 3">
    <name type="scientific">Niabella ginsenosidivorans</name>
    <dbReference type="NCBI Taxonomy" id="1176587"/>
    <lineage>
        <taxon>Bacteria</taxon>
        <taxon>Pseudomonadati</taxon>
        <taxon>Bacteroidota</taxon>
        <taxon>Chitinophagia</taxon>
        <taxon>Chitinophagales</taxon>
        <taxon>Chitinophagaceae</taxon>
        <taxon>Niabella</taxon>
    </lineage>
</organism>
<reference evidence="2 3" key="1">
    <citation type="submission" date="2016-05" db="EMBL/GenBank/DDBJ databases">
        <title>Niabella ginsenosidivorans BS26 whole genome sequencing.</title>
        <authorList>
            <person name="Im W.T."/>
            <person name="Siddiqi M.Z."/>
        </authorList>
    </citation>
    <scope>NUCLEOTIDE SEQUENCE [LARGE SCALE GENOMIC DNA]</scope>
    <source>
        <strain evidence="2 3">BS26</strain>
    </source>
</reference>
<name>A0A1A9I1A8_9BACT</name>
<gene>
    <name evidence="2" type="ORF">A8C56_10790</name>
</gene>
<evidence type="ECO:0000313" key="3">
    <source>
        <dbReference type="Proteomes" id="UP000077667"/>
    </source>
</evidence>
<keyword evidence="1" id="KW-0812">Transmembrane</keyword>
<dbReference type="Proteomes" id="UP000077667">
    <property type="component" value="Chromosome"/>
</dbReference>
<keyword evidence="1" id="KW-1133">Transmembrane helix</keyword>